<evidence type="ECO:0000256" key="8">
    <source>
        <dbReference type="ARBA" id="ARBA00022837"/>
    </source>
</evidence>
<dbReference type="InterPro" id="IPR000209">
    <property type="entry name" value="Peptidase_S8/S53_dom"/>
</dbReference>
<protein>
    <submittedName>
        <fullName evidence="13">Peptidase S8</fullName>
    </submittedName>
</protein>
<accession>A0A553ZZ32</accession>
<dbReference type="AlphaFoldDB" id="A0A553ZZ32"/>
<keyword evidence="11" id="KW-0732">Signal</keyword>
<dbReference type="PROSITE" id="PS00137">
    <property type="entry name" value="SUBTILASE_HIS"/>
    <property type="match status" value="1"/>
</dbReference>
<comment type="similarity">
    <text evidence="3 9 10">Belongs to the peptidase S8 family.</text>
</comment>
<evidence type="ECO:0000256" key="3">
    <source>
        <dbReference type="ARBA" id="ARBA00011073"/>
    </source>
</evidence>
<dbReference type="SUPFAM" id="SSF52743">
    <property type="entry name" value="Subtilisin-like"/>
    <property type="match status" value="1"/>
</dbReference>
<reference evidence="13 14" key="1">
    <citation type="submission" date="2019-07" db="EMBL/GenBank/DDBJ databases">
        <authorList>
            <person name="Park Y.J."/>
            <person name="Jeong S.E."/>
            <person name="Jung H.S."/>
        </authorList>
    </citation>
    <scope>NUCLEOTIDE SEQUENCE [LARGE SCALE GENOMIC DNA]</scope>
    <source>
        <strain evidence="14">P16(2019)</strain>
    </source>
</reference>
<keyword evidence="7 9" id="KW-0720">Serine protease</keyword>
<dbReference type="InterPro" id="IPR022398">
    <property type="entry name" value="Peptidase_S8_His-AS"/>
</dbReference>
<organism evidence="13 14">
    <name type="scientific">Alkalicoccobacillus porphyridii</name>
    <dbReference type="NCBI Taxonomy" id="2597270"/>
    <lineage>
        <taxon>Bacteria</taxon>
        <taxon>Bacillati</taxon>
        <taxon>Bacillota</taxon>
        <taxon>Bacilli</taxon>
        <taxon>Bacillales</taxon>
        <taxon>Bacillaceae</taxon>
        <taxon>Alkalicoccobacillus</taxon>
    </lineage>
</organism>
<dbReference type="InterPro" id="IPR023828">
    <property type="entry name" value="Peptidase_S8_Ser-AS"/>
</dbReference>
<keyword evidence="5 9" id="KW-0645">Protease</keyword>
<dbReference type="Gene3D" id="3.40.50.200">
    <property type="entry name" value="Peptidase S8/S53 domain"/>
    <property type="match status" value="1"/>
</dbReference>
<dbReference type="InterPro" id="IPR034084">
    <property type="entry name" value="Thermitase-like_dom"/>
</dbReference>
<dbReference type="GO" id="GO:0006508">
    <property type="term" value="P:proteolysis"/>
    <property type="evidence" value="ECO:0007669"/>
    <property type="project" value="UniProtKB-KW"/>
</dbReference>
<comment type="subcellular location">
    <subcellularLocation>
        <location evidence="2">Secreted</location>
    </subcellularLocation>
</comment>
<dbReference type="PANTHER" id="PTHR43806">
    <property type="entry name" value="PEPTIDASE S8"/>
    <property type="match status" value="1"/>
</dbReference>
<dbReference type="InterPro" id="IPR015500">
    <property type="entry name" value="Peptidase_S8_subtilisin-rel"/>
</dbReference>
<evidence type="ECO:0000313" key="13">
    <source>
        <dbReference type="EMBL" id="TSB46665.1"/>
    </source>
</evidence>
<dbReference type="EMBL" id="VLXZ01000005">
    <property type="protein sequence ID" value="TSB46665.1"/>
    <property type="molecule type" value="Genomic_DNA"/>
</dbReference>
<dbReference type="InterPro" id="IPR050131">
    <property type="entry name" value="Peptidase_S8_subtilisin-like"/>
</dbReference>
<evidence type="ECO:0000256" key="7">
    <source>
        <dbReference type="ARBA" id="ARBA00022825"/>
    </source>
</evidence>
<dbReference type="InterPro" id="IPR036852">
    <property type="entry name" value="Peptidase_S8/S53_dom_sf"/>
</dbReference>
<evidence type="ECO:0000256" key="5">
    <source>
        <dbReference type="ARBA" id="ARBA00022670"/>
    </source>
</evidence>
<dbReference type="OrthoDB" id="9798386at2"/>
<dbReference type="GO" id="GO:0004252">
    <property type="term" value="F:serine-type endopeptidase activity"/>
    <property type="evidence" value="ECO:0007669"/>
    <property type="project" value="UniProtKB-UniRule"/>
</dbReference>
<dbReference type="PRINTS" id="PR00723">
    <property type="entry name" value="SUBTILISIN"/>
</dbReference>
<keyword evidence="6 9" id="KW-0378">Hydrolase</keyword>
<evidence type="ECO:0000256" key="9">
    <source>
        <dbReference type="PROSITE-ProRule" id="PRU01240"/>
    </source>
</evidence>
<evidence type="ECO:0000256" key="6">
    <source>
        <dbReference type="ARBA" id="ARBA00022801"/>
    </source>
</evidence>
<dbReference type="RefSeq" id="WP_143848560.1">
    <property type="nucleotide sequence ID" value="NZ_VLXZ01000005.1"/>
</dbReference>
<feature type="active site" description="Charge relay system" evidence="9">
    <location>
        <position position="338"/>
    </location>
</feature>
<evidence type="ECO:0000313" key="14">
    <source>
        <dbReference type="Proteomes" id="UP000318521"/>
    </source>
</evidence>
<dbReference type="PROSITE" id="PS51892">
    <property type="entry name" value="SUBTILASE"/>
    <property type="match status" value="1"/>
</dbReference>
<keyword evidence="8" id="KW-0106">Calcium</keyword>
<dbReference type="PROSITE" id="PS00136">
    <property type="entry name" value="SUBTILASE_ASP"/>
    <property type="match status" value="1"/>
</dbReference>
<dbReference type="Proteomes" id="UP000318521">
    <property type="component" value="Unassembled WGS sequence"/>
</dbReference>
<dbReference type="InterPro" id="IPR023827">
    <property type="entry name" value="Peptidase_S8_Asp-AS"/>
</dbReference>
<dbReference type="PROSITE" id="PS00138">
    <property type="entry name" value="SUBTILASE_SER"/>
    <property type="match status" value="1"/>
</dbReference>
<feature type="chain" id="PRO_5021712628" evidence="11">
    <location>
        <begin position="27"/>
        <end position="586"/>
    </location>
</feature>
<sequence length="586" mass="64800">MNLKRFIKPGLIIVGCALLIISASYAFPLNNTGDIKEFSVTNHYDTHTMDKLLASDLKQTSSLFIQQMNQQLELWADSGHITQENLEQELKEHSHITGFAHIDGDQTLIRRGFVHTPDYSRLTKSQGDHLYSSPYEIGQKQYMLLGKKLADGTTVIGEIDLTFVQTFVKDIASVADAGGNFFASGSNPKVQWKTIDDVPQDHHIETVSELGWKIVVHSEEQKLTSLSDHFHKSRAVVKLKEKDIADAFFRENPDLTIIEDNCPFYLVEKENIETEQLLDDLQHSRYLSYVEPDYRLSKQDAIPNDEFFEPYQWNLKQLDLEKAWTQADGADVTIAIIDTGIDTNHLELNGKSDQGFNAIDDSDDVSDAHGHGTHVSGIAAAITDNVDGIAGVSWNSRILPVKALDDNGEGSSYAVSKGIYWAVDNGADVINMSLGDYHDSKILYDAIRYAYEKDVVIVTASGNENVGDPMYPAAYPEVLTVAALDKSKDRAFYSNYGDHVDVSAPGTSIPSLFLDNQYVVMSGTSMASPHVAGLAALIRSVNPELSNDDVYGIIRDTATDLGAPGKDDYYGYGEINAQRALELAMP</sequence>
<feature type="signal peptide" evidence="11">
    <location>
        <begin position="1"/>
        <end position="26"/>
    </location>
</feature>
<evidence type="ECO:0000256" key="2">
    <source>
        <dbReference type="ARBA" id="ARBA00004613"/>
    </source>
</evidence>
<name>A0A553ZZ32_9BACI</name>
<dbReference type="PANTHER" id="PTHR43806:SF11">
    <property type="entry name" value="CEREVISIN-RELATED"/>
    <property type="match status" value="1"/>
</dbReference>
<comment type="caution">
    <text evidence="13">The sequence shown here is derived from an EMBL/GenBank/DDBJ whole genome shotgun (WGS) entry which is preliminary data.</text>
</comment>
<gene>
    <name evidence="13" type="ORF">FN960_09925</name>
</gene>
<feature type="active site" description="Charge relay system" evidence="9">
    <location>
        <position position="371"/>
    </location>
</feature>
<dbReference type="Pfam" id="PF00082">
    <property type="entry name" value="Peptidase_S8"/>
    <property type="match status" value="1"/>
</dbReference>
<evidence type="ECO:0000256" key="10">
    <source>
        <dbReference type="RuleBase" id="RU003355"/>
    </source>
</evidence>
<dbReference type="CDD" id="cd07484">
    <property type="entry name" value="Peptidases_S8_Thermitase_like"/>
    <property type="match status" value="1"/>
</dbReference>
<keyword evidence="4" id="KW-0964">Secreted</keyword>
<dbReference type="GO" id="GO:0005576">
    <property type="term" value="C:extracellular region"/>
    <property type="evidence" value="ECO:0007669"/>
    <property type="project" value="UniProtKB-SubCell"/>
</dbReference>
<keyword evidence="14" id="KW-1185">Reference proteome</keyword>
<feature type="domain" description="Peptidase S8/S53" evidence="12">
    <location>
        <begin position="329"/>
        <end position="573"/>
    </location>
</feature>
<proteinExistence type="inferred from homology"/>
<evidence type="ECO:0000256" key="1">
    <source>
        <dbReference type="ARBA" id="ARBA00001913"/>
    </source>
</evidence>
<comment type="cofactor">
    <cofactor evidence="1">
        <name>Ca(2+)</name>
        <dbReference type="ChEBI" id="CHEBI:29108"/>
    </cofactor>
</comment>
<evidence type="ECO:0000259" key="12">
    <source>
        <dbReference type="Pfam" id="PF00082"/>
    </source>
</evidence>
<evidence type="ECO:0000256" key="11">
    <source>
        <dbReference type="SAM" id="SignalP"/>
    </source>
</evidence>
<feature type="active site" description="Charge relay system" evidence="9">
    <location>
        <position position="525"/>
    </location>
</feature>
<evidence type="ECO:0000256" key="4">
    <source>
        <dbReference type="ARBA" id="ARBA00022525"/>
    </source>
</evidence>